<dbReference type="GO" id="GO:0003735">
    <property type="term" value="F:structural constituent of ribosome"/>
    <property type="evidence" value="ECO:0007669"/>
    <property type="project" value="InterPro"/>
</dbReference>
<dbReference type="STRING" id="133412.A0A1R1XCU2"/>
<gene>
    <name evidence="9" type="ORF">AYI70_g9112</name>
</gene>
<dbReference type="SUPFAM" id="SSF55653">
    <property type="entry name" value="Ribosomal protein L9 C-domain"/>
    <property type="match status" value="1"/>
</dbReference>
<dbReference type="AlphaFoldDB" id="A0A1R1XCU2"/>
<evidence type="ECO:0000259" key="7">
    <source>
        <dbReference type="Pfam" id="PF01281"/>
    </source>
</evidence>
<accession>A0A1R1XCU2</accession>
<dbReference type="Proteomes" id="UP000187283">
    <property type="component" value="Unassembled WGS sequence"/>
</dbReference>
<sequence length="207" mass="22185">MNFAVGNRAGYKLVASMARNYSSRKAKIEIKLLERVKFLGEAGAVVAVKPGYMRRVLYPQRSAVYVDRNIGPSARAVAGDAAPEQAAPRASTKSKFAEMLAASKPDVSEISARLSEIPAIVFSRKLLAAAGDTGSGDAAAGDDLGTAIYGSVNKNDIVTLLRNSHDVSITKEMLECEERFKATGDYKIIINLDSSTKCELTLTIKPN</sequence>
<feature type="domain" description="Large ribosomal subunit protein bL9 C-terminal" evidence="8">
    <location>
        <begin position="145"/>
        <end position="205"/>
    </location>
</feature>
<organism evidence="9 10">
    <name type="scientific">Smittium culicis</name>
    <dbReference type="NCBI Taxonomy" id="133412"/>
    <lineage>
        <taxon>Eukaryota</taxon>
        <taxon>Fungi</taxon>
        <taxon>Fungi incertae sedis</taxon>
        <taxon>Zoopagomycota</taxon>
        <taxon>Kickxellomycotina</taxon>
        <taxon>Harpellomycetes</taxon>
        <taxon>Harpellales</taxon>
        <taxon>Legeriomycetaceae</taxon>
        <taxon>Smittium</taxon>
    </lineage>
</organism>
<evidence type="ECO:0000313" key="9">
    <source>
        <dbReference type="EMBL" id="OMJ12455.1"/>
    </source>
</evidence>
<dbReference type="InterPro" id="IPR020070">
    <property type="entry name" value="Ribosomal_bL9_N"/>
</dbReference>
<dbReference type="Gene3D" id="3.10.430.100">
    <property type="entry name" value="Ribosomal protein L9, C-terminal domain"/>
    <property type="match status" value="1"/>
</dbReference>
<name>A0A1R1XCU2_9FUNG</name>
<comment type="similarity">
    <text evidence="1">Belongs to the bacterial ribosomal protein bL9 family.</text>
</comment>
<dbReference type="InterPro" id="IPR000244">
    <property type="entry name" value="Ribosomal_bL9"/>
</dbReference>
<protein>
    <recommendedName>
        <fullName evidence="6">50S ribosomal protein L9, chloroplastic</fullName>
    </recommendedName>
</protein>
<comment type="caution">
    <text evidence="9">The sequence shown here is derived from an EMBL/GenBank/DDBJ whole genome shotgun (WGS) entry which is preliminary data.</text>
</comment>
<evidence type="ECO:0000256" key="2">
    <source>
        <dbReference type="ARBA" id="ARBA00022730"/>
    </source>
</evidence>
<dbReference type="Pfam" id="PF03948">
    <property type="entry name" value="Ribosomal_L9_C"/>
    <property type="match status" value="1"/>
</dbReference>
<evidence type="ECO:0000256" key="4">
    <source>
        <dbReference type="ARBA" id="ARBA00022980"/>
    </source>
</evidence>
<keyword evidence="5" id="KW-0687">Ribonucleoprotein</keyword>
<dbReference type="GO" id="GO:0006412">
    <property type="term" value="P:translation"/>
    <property type="evidence" value="ECO:0007669"/>
    <property type="project" value="InterPro"/>
</dbReference>
<dbReference type="EMBL" id="LSSN01003952">
    <property type="protein sequence ID" value="OMJ12455.1"/>
    <property type="molecule type" value="Genomic_DNA"/>
</dbReference>
<evidence type="ECO:0000256" key="1">
    <source>
        <dbReference type="ARBA" id="ARBA00010605"/>
    </source>
</evidence>
<dbReference type="InterPro" id="IPR036791">
    <property type="entry name" value="Ribosomal_bL9_C_sf"/>
</dbReference>
<keyword evidence="10" id="KW-1185">Reference proteome</keyword>
<dbReference type="SUPFAM" id="SSF55658">
    <property type="entry name" value="L9 N-domain-like"/>
    <property type="match status" value="1"/>
</dbReference>
<dbReference type="InterPro" id="IPR020069">
    <property type="entry name" value="Ribosomal_bL9_C"/>
</dbReference>
<dbReference type="GO" id="GO:0005840">
    <property type="term" value="C:ribosome"/>
    <property type="evidence" value="ECO:0007669"/>
    <property type="project" value="UniProtKB-KW"/>
</dbReference>
<dbReference type="GO" id="GO:0019843">
    <property type="term" value="F:rRNA binding"/>
    <property type="evidence" value="ECO:0007669"/>
    <property type="project" value="UniProtKB-KW"/>
</dbReference>
<dbReference type="OrthoDB" id="5555409at2759"/>
<evidence type="ECO:0000313" key="10">
    <source>
        <dbReference type="Proteomes" id="UP000187283"/>
    </source>
</evidence>
<evidence type="ECO:0000256" key="3">
    <source>
        <dbReference type="ARBA" id="ARBA00022884"/>
    </source>
</evidence>
<dbReference type="InterPro" id="IPR009027">
    <property type="entry name" value="Ribosomal_bL9/RNase_H1_N"/>
</dbReference>
<evidence type="ECO:0000259" key="8">
    <source>
        <dbReference type="Pfam" id="PF03948"/>
    </source>
</evidence>
<dbReference type="Pfam" id="PF01281">
    <property type="entry name" value="Ribosomal_L9_N"/>
    <property type="match status" value="1"/>
</dbReference>
<reference evidence="9 10" key="1">
    <citation type="submission" date="2017-01" db="EMBL/GenBank/DDBJ databases">
        <authorList>
            <person name="Mah S.A."/>
            <person name="Swanson W.J."/>
            <person name="Moy G.W."/>
            <person name="Vacquier V.D."/>
        </authorList>
    </citation>
    <scope>NUCLEOTIDE SEQUENCE [LARGE SCALE GENOMIC DNA]</scope>
    <source>
        <strain evidence="9 10">GSMNP</strain>
    </source>
</reference>
<keyword evidence="2" id="KW-0699">rRNA-binding</keyword>
<keyword evidence="3" id="KW-0694">RNA-binding</keyword>
<proteinExistence type="inferred from homology"/>
<dbReference type="InterPro" id="IPR036935">
    <property type="entry name" value="Ribosomal_bL9_N_sf"/>
</dbReference>
<evidence type="ECO:0000256" key="5">
    <source>
        <dbReference type="ARBA" id="ARBA00023274"/>
    </source>
</evidence>
<evidence type="ECO:0000256" key="6">
    <source>
        <dbReference type="ARBA" id="ARBA00035427"/>
    </source>
</evidence>
<dbReference type="GO" id="GO:1990904">
    <property type="term" value="C:ribonucleoprotein complex"/>
    <property type="evidence" value="ECO:0007669"/>
    <property type="project" value="UniProtKB-KW"/>
</dbReference>
<keyword evidence="4 9" id="KW-0689">Ribosomal protein</keyword>
<feature type="domain" description="Ribosomal protein L9" evidence="7">
    <location>
        <begin position="29"/>
        <end position="67"/>
    </location>
</feature>
<dbReference type="Gene3D" id="3.40.5.10">
    <property type="entry name" value="Ribosomal protein L9, N-terminal domain"/>
    <property type="match status" value="1"/>
</dbReference>
<dbReference type="PANTHER" id="PTHR21368">
    <property type="entry name" value="50S RIBOSOMAL PROTEIN L9"/>
    <property type="match status" value="1"/>
</dbReference>